<evidence type="ECO:0000256" key="6">
    <source>
        <dbReference type="SAM" id="Phobius"/>
    </source>
</evidence>
<evidence type="ECO:0000256" key="1">
    <source>
        <dbReference type="ARBA" id="ARBA00004651"/>
    </source>
</evidence>
<dbReference type="PATRIC" id="fig|294.125.peg.2851"/>
<keyword evidence="3 6" id="KW-0812">Transmembrane</keyword>
<dbReference type="GO" id="GO:0015171">
    <property type="term" value="F:amino acid transmembrane transporter activity"/>
    <property type="evidence" value="ECO:0007669"/>
    <property type="project" value="TreeGrafter"/>
</dbReference>
<gene>
    <name evidence="7" type="primary">rhtC_1</name>
    <name evidence="7" type="ORF">PFLU3_27760</name>
</gene>
<feature type="transmembrane region" description="Helical" evidence="6">
    <location>
        <begin position="147"/>
        <end position="167"/>
    </location>
</feature>
<dbReference type="Proteomes" id="UP000032210">
    <property type="component" value="Unassembled WGS sequence"/>
</dbReference>
<accession>A0A0D0TLF5</accession>
<comment type="caution">
    <text evidence="7">The sequence shown here is derived from an EMBL/GenBank/DDBJ whole genome shotgun (WGS) entry which is preliminary data.</text>
</comment>
<proteinExistence type="predicted"/>
<keyword evidence="2" id="KW-1003">Cell membrane</keyword>
<evidence type="ECO:0000256" key="5">
    <source>
        <dbReference type="ARBA" id="ARBA00023136"/>
    </source>
</evidence>
<feature type="transmembrane region" description="Helical" evidence="6">
    <location>
        <begin position="187"/>
        <end position="205"/>
    </location>
</feature>
<evidence type="ECO:0000256" key="2">
    <source>
        <dbReference type="ARBA" id="ARBA00022475"/>
    </source>
</evidence>
<feature type="transmembrane region" description="Helical" evidence="6">
    <location>
        <begin position="110"/>
        <end position="135"/>
    </location>
</feature>
<dbReference type="PANTHER" id="PTHR30086:SF20">
    <property type="entry name" value="ARGININE EXPORTER PROTEIN ARGO-RELATED"/>
    <property type="match status" value="1"/>
</dbReference>
<name>A0A0D0TLF5_PSEFL</name>
<keyword evidence="5 6" id="KW-0472">Membrane</keyword>
<dbReference type="PANTHER" id="PTHR30086">
    <property type="entry name" value="ARGININE EXPORTER PROTEIN ARGO"/>
    <property type="match status" value="1"/>
</dbReference>
<feature type="transmembrane region" description="Helical" evidence="6">
    <location>
        <begin position="69"/>
        <end position="90"/>
    </location>
</feature>
<dbReference type="GO" id="GO:0005886">
    <property type="term" value="C:plasma membrane"/>
    <property type="evidence" value="ECO:0007669"/>
    <property type="project" value="UniProtKB-SubCell"/>
</dbReference>
<organism evidence="7 8">
    <name type="scientific">Pseudomonas fluorescens</name>
    <dbReference type="NCBI Taxonomy" id="294"/>
    <lineage>
        <taxon>Bacteria</taxon>
        <taxon>Pseudomonadati</taxon>
        <taxon>Pseudomonadota</taxon>
        <taxon>Gammaproteobacteria</taxon>
        <taxon>Pseudomonadales</taxon>
        <taxon>Pseudomonadaceae</taxon>
        <taxon>Pseudomonas</taxon>
    </lineage>
</organism>
<evidence type="ECO:0000256" key="3">
    <source>
        <dbReference type="ARBA" id="ARBA00022692"/>
    </source>
</evidence>
<dbReference type="Pfam" id="PF01810">
    <property type="entry name" value="LysE"/>
    <property type="match status" value="1"/>
</dbReference>
<dbReference type="InterPro" id="IPR001123">
    <property type="entry name" value="LeuE-type"/>
</dbReference>
<comment type="subcellular location">
    <subcellularLocation>
        <location evidence="1">Cell membrane</location>
        <topology evidence="1">Multi-pass membrane protein</topology>
    </subcellularLocation>
</comment>
<feature type="transmembrane region" description="Helical" evidence="6">
    <location>
        <begin position="34"/>
        <end position="57"/>
    </location>
</feature>
<keyword evidence="4 6" id="KW-1133">Transmembrane helix</keyword>
<evidence type="ECO:0000256" key="4">
    <source>
        <dbReference type="ARBA" id="ARBA00022989"/>
    </source>
</evidence>
<protein>
    <submittedName>
        <fullName evidence="7">RhtC_1 protein</fullName>
    </submittedName>
</protein>
<sequence>MFTAALIYILAVISPGPNFIIVSRFSSLGSVSTGIGATLGICTVGVFFSTISLLGLAALLHQYPAFSKVATLCGSAYLLYIAYSIIKSVLAKNSGAADSTAPGATSFAKAYRVGVITNISNMKTIAFMISIYAGFLSSPRTDIEKVLVVLLCSTLEVIWYSVVALLFGQGPIKALFLKYTRQIDVGLAVFLVAFSLNNAIPVLIASR</sequence>
<dbReference type="AlphaFoldDB" id="A0A0D0TLF5"/>
<dbReference type="RefSeq" id="WP_043049141.1">
    <property type="nucleotide sequence ID" value="NZ_JXCQ01000021.1"/>
</dbReference>
<dbReference type="EMBL" id="JXCQ01000021">
    <property type="protein sequence ID" value="KIR21740.1"/>
    <property type="molecule type" value="Genomic_DNA"/>
</dbReference>
<evidence type="ECO:0000313" key="8">
    <source>
        <dbReference type="Proteomes" id="UP000032210"/>
    </source>
</evidence>
<reference evidence="7 8" key="1">
    <citation type="submission" date="2015-01" db="EMBL/GenBank/DDBJ databases">
        <title>Genome sequence of the beneficial rhizobacterium Pseudomonas fluorescens 2-79.</title>
        <authorList>
            <person name="Thuermer A."/>
            <person name="Daniel R."/>
        </authorList>
    </citation>
    <scope>NUCLEOTIDE SEQUENCE [LARGE SCALE GENOMIC DNA]</scope>
    <source>
        <strain evidence="7 8">2-79</strain>
    </source>
</reference>
<evidence type="ECO:0000313" key="7">
    <source>
        <dbReference type="EMBL" id="KIR21740.1"/>
    </source>
</evidence>